<comment type="caution">
    <text evidence="1">The sequence shown here is derived from an EMBL/GenBank/DDBJ whole genome shotgun (WGS) entry which is preliminary data.</text>
</comment>
<gene>
    <name evidence="1" type="ORF">ACK4CT_14905</name>
</gene>
<evidence type="ECO:0000313" key="2">
    <source>
        <dbReference type="Proteomes" id="UP001635816"/>
    </source>
</evidence>
<sequence>MKSIQESTFFDFEIYVLASMKLGMLPKRADIEAKLSDHNLSLEEAERTASRIVDYLGDESSRFVRLKTLIGADPNALSVRHTSLLWPQFDFTASGDGHGILHAVRYDHTRGGLPRVDDPTDVEPWSASVSEFAERFGPLTLRDQSPPFQKYLPAHEHYTFSWNGDQYGAAFSWGIFLFSAKLWPED</sequence>
<organism evidence="1 2">
    <name type="scientific">Mycolicibacterium nivoides</name>
    <dbReference type="NCBI Taxonomy" id="2487344"/>
    <lineage>
        <taxon>Bacteria</taxon>
        <taxon>Bacillati</taxon>
        <taxon>Actinomycetota</taxon>
        <taxon>Actinomycetes</taxon>
        <taxon>Mycobacteriales</taxon>
        <taxon>Mycobacteriaceae</taxon>
        <taxon>Mycolicibacterium</taxon>
    </lineage>
</organism>
<protein>
    <submittedName>
        <fullName evidence="1">Uncharacterized protein</fullName>
    </submittedName>
</protein>
<dbReference type="RefSeq" id="WP_409543639.1">
    <property type="nucleotide sequence ID" value="NZ_JBKBDD010000004.1"/>
</dbReference>
<reference evidence="1 2" key="1">
    <citation type="submission" date="2024-12" db="EMBL/GenBank/DDBJ databases">
        <title>The coexistence of Mycolicibacterium septicum and Mycolicibacterium nivoides in clinical samples.</title>
        <authorList>
            <person name="Wang C."/>
            <person name="Feng Y."/>
            <person name="Zong Z."/>
        </authorList>
    </citation>
    <scope>NUCLEOTIDE SEQUENCE [LARGE SCALE GENOMIC DNA]</scope>
    <source>
        <strain evidence="1 2">120309</strain>
    </source>
</reference>
<name>A0ABW9LB45_9MYCO</name>
<dbReference type="Proteomes" id="UP001635816">
    <property type="component" value="Unassembled WGS sequence"/>
</dbReference>
<evidence type="ECO:0000313" key="1">
    <source>
        <dbReference type="EMBL" id="MFN6544479.1"/>
    </source>
</evidence>
<keyword evidence="2" id="KW-1185">Reference proteome</keyword>
<dbReference type="EMBL" id="JBKBDD010000004">
    <property type="protein sequence ID" value="MFN6544479.1"/>
    <property type="molecule type" value="Genomic_DNA"/>
</dbReference>
<proteinExistence type="predicted"/>
<accession>A0ABW9LB45</accession>